<protein>
    <submittedName>
        <fullName evidence="8">Addiction module toxin, HicA family</fullName>
    </submittedName>
</protein>
<evidence type="ECO:0000256" key="4">
    <source>
        <dbReference type="ARBA" id="ARBA00022759"/>
    </source>
</evidence>
<keyword evidence="3" id="KW-0540">Nuclease</keyword>
<dbReference type="GO" id="GO:0016787">
    <property type="term" value="F:hydrolase activity"/>
    <property type="evidence" value="ECO:0007669"/>
    <property type="project" value="UniProtKB-KW"/>
</dbReference>
<dbReference type="GO" id="GO:0004519">
    <property type="term" value="F:endonuclease activity"/>
    <property type="evidence" value="ECO:0007669"/>
    <property type="project" value="UniProtKB-KW"/>
</dbReference>
<accession>A0A6B2M2H6</accession>
<dbReference type="GO" id="GO:0003729">
    <property type="term" value="F:mRNA binding"/>
    <property type="evidence" value="ECO:0007669"/>
    <property type="project" value="InterPro"/>
</dbReference>
<reference evidence="8 9" key="1">
    <citation type="submission" date="2020-02" db="EMBL/GenBank/DDBJ databases">
        <title>Albibacoteraceae fam. nov., the first described family within the subdivision 4 Verrucomicrobia.</title>
        <authorList>
            <person name="Xi F."/>
        </authorList>
    </citation>
    <scope>NUCLEOTIDE SEQUENCE [LARGE SCALE GENOMIC DNA]</scope>
    <source>
        <strain evidence="8 9">CK1056</strain>
    </source>
</reference>
<dbReference type="InterPro" id="IPR012933">
    <property type="entry name" value="HicA_mRNA_interferase"/>
</dbReference>
<keyword evidence="2" id="KW-1277">Toxin-antitoxin system</keyword>
<evidence type="ECO:0000256" key="1">
    <source>
        <dbReference type="ARBA" id="ARBA00006620"/>
    </source>
</evidence>
<keyword evidence="7" id="KW-0346">Stress response</keyword>
<organism evidence="8 9">
    <name type="scientific">Oceanipulchritudo coccoides</name>
    <dbReference type="NCBI Taxonomy" id="2706888"/>
    <lineage>
        <taxon>Bacteria</taxon>
        <taxon>Pseudomonadati</taxon>
        <taxon>Verrucomicrobiota</taxon>
        <taxon>Opitutia</taxon>
        <taxon>Puniceicoccales</taxon>
        <taxon>Oceanipulchritudinaceae</taxon>
        <taxon>Oceanipulchritudo</taxon>
    </lineage>
</organism>
<keyword evidence="4" id="KW-0255">Endonuclease</keyword>
<dbReference type="Proteomes" id="UP000478417">
    <property type="component" value="Unassembled WGS sequence"/>
</dbReference>
<keyword evidence="5" id="KW-0378">Hydrolase</keyword>
<dbReference type="RefSeq" id="WP_163963358.1">
    <property type="nucleotide sequence ID" value="NZ_JAAGNX010000002.1"/>
</dbReference>
<keyword evidence="6" id="KW-0694">RNA-binding</keyword>
<evidence type="ECO:0000256" key="7">
    <source>
        <dbReference type="ARBA" id="ARBA00023016"/>
    </source>
</evidence>
<dbReference type="SUPFAM" id="SSF54786">
    <property type="entry name" value="YcfA/nrd intein domain"/>
    <property type="match status" value="1"/>
</dbReference>
<evidence type="ECO:0000256" key="5">
    <source>
        <dbReference type="ARBA" id="ARBA00022801"/>
    </source>
</evidence>
<evidence type="ECO:0000256" key="6">
    <source>
        <dbReference type="ARBA" id="ARBA00022884"/>
    </source>
</evidence>
<comment type="caution">
    <text evidence="8">The sequence shown here is derived from an EMBL/GenBank/DDBJ whole genome shotgun (WGS) entry which is preliminary data.</text>
</comment>
<comment type="similarity">
    <text evidence="1">Belongs to the HicA mRNA interferase family.</text>
</comment>
<dbReference type="Pfam" id="PF07927">
    <property type="entry name" value="HicA_toxin"/>
    <property type="match status" value="1"/>
</dbReference>
<evidence type="ECO:0000256" key="3">
    <source>
        <dbReference type="ARBA" id="ARBA00022722"/>
    </source>
</evidence>
<name>A0A6B2M2H6_9BACT</name>
<evidence type="ECO:0000313" key="8">
    <source>
        <dbReference type="EMBL" id="NDV61920.1"/>
    </source>
</evidence>
<gene>
    <name evidence="8" type="ORF">G0Q06_05610</name>
</gene>
<proteinExistence type="inferred from homology"/>
<dbReference type="Gene3D" id="3.30.920.30">
    <property type="entry name" value="Hypothetical protein"/>
    <property type="match status" value="1"/>
</dbReference>
<evidence type="ECO:0000313" key="9">
    <source>
        <dbReference type="Proteomes" id="UP000478417"/>
    </source>
</evidence>
<sequence>MPRKIRELLSVLKKNGFSDRGGKGSHRNLRHPKGIRITISGRPGDDAKRYQEKEVELVLRKVRDEKEK</sequence>
<dbReference type="InterPro" id="IPR038570">
    <property type="entry name" value="HicA_sf"/>
</dbReference>
<evidence type="ECO:0000256" key="2">
    <source>
        <dbReference type="ARBA" id="ARBA00022649"/>
    </source>
</evidence>
<dbReference type="EMBL" id="JAAGNX010000002">
    <property type="protein sequence ID" value="NDV61920.1"/>
    <property type="molecule type" value="Genomic_DNA"/>
</dbReference>
<keyword evidence="9" id="KW-1185">Reference proteome</keyword>
<dbReference type="AlphaFoldDB" id="A0A6B2M2H6"/>